<reference evidence="2 3" key="1">
    <citation type="submission" date="2023-03" db="EMBL/GenBank/DDBJ databases">
        <title>Isolation and description of six Streptomyces strains from soil environments, able to metabolize different microbial glucans.</title>
        <authorList>
            <person name="Widen T."/>
            <person name="Larsbrink J."/>
        </authorList>
    </citation>
    <scope>NUCLEOTIDE SEQUENCE [LARGE SCALE GENOMIC DNA]</scope>
    <source>
        <strain evidence="2 3">Alt3</strain>
    </source>
</reference>
<evidence type="ECO:0000313" key="2">
    <source>
        <dbReference type="EMBL" id="WLQ62768.1"/>
    </source>
</evidence>
<feature type="chain" id="PRO_5046173497" description="Tat pathway signal sequence domain protein" evidence="1">
    <location>
        <begin position="23"/>
        <end position="210"/>
    </location>
</feature>
<dbReference type="EMBL" id="CP120983">
    <property type="protein sequence ID" value="WLQ62768.1"/>
    <property type="molecule type" value="Genomic_DNA"/>
</dbReference>
<keyword evidence="3" id="KW-1185">Reference proteome</keyword>
<dbReference type="Proteomes" id="UP001224433">
    <property type="component" value="Chromosome"/>
</dbReference>
<gene>
    <name evidence="2" type="ORF">P8A20_03790</name>
</gene>
<evidence type="ECO:0008006" key="4">
    <source>
        <dbReference type="Google" id="ProtNLM"/>
    </source>
</evidence>
<feature type="signal peptide" evidence="1">
    <location>
        <begin position="1"/>
        <end position="22"/>
    </location>
</feature>
<dbReference type="RefSeq" id="WP_147961107.1">
    <property type="nucleotide sequence ID" value="NZ_CP120983.1"/>
</dbReference>
<evidence type="ECO:0000313" key="3">
    <source>
        <dbReference type="Proteomes" id="UP001224433"/>
    </source>
</evidence>
<accession>A0ABY9J520</accession>
<evidence type="ECO:0000256" key="1">
    <source>
        <dbReference type="SAM" id="SignalP"/>
    </source>
</evidence>
<proteinExistence type="predicted"/>
<name>A0ABY9J520_9ACTN</name>
<sequence>MRRSLKKLATTAGAALASVAFAVPAATAGAADPAWTVGPVSPETFSAVAYDPLFVMSGVPLSCTSSTMRGTLGSASGAENVQVGTITSLVWAGCTHPFGPVTPTAETLPWTLAANTYSAGVTTGHISGVRLRMSVLTCTATASGRLAVTYTNSTGKLAVSTDATRKLTVGTATAGCSGLMAVGSDWTYTATYSVVTPIGGTAAPSIVYTS</sequence>
<organism evidence="2 3">
    <name type="scientific">Streptomyces glycanivorans</name>
    <dbReference type="NCBI Taxonomy" id="3033808"/>
    <lineage>
        <taxon>Bacteria</taxon>
        <taxon>Bacillati</taxon>
        <taxon>Actinomycetota</taxon>
        <taxon>Actinomycetes</taxon>
        <taxon>Kitasatosporales</taxon>
        <taxon>Streptomycetaceae</taxon>
        <taxon>Streptomyces</taxon>
    </lineage>
</organism>
<protein>
    <recommendedName>
        <fullName evidence="4">Tat pathway signal sequence domain protein</fullName>
    </recommendedName>
</protein>
<keyword evidence="1" id="KW-0732">Signal</keyword>